<reference evidence="8" key="1">
    <citation type="submission" date="2017-03" db="EMBL/GenBank/DDBJ databases">
        <authorList>
            <person name="Rodrigo-Torres L."/>
            <person name="Arahal R.D."/>
            <person name="Lucena T."/>
        </authorList>
    </citation>
    <scope>NUCLEOTIDE SEQUENCE [LARGE SCALE GENOMIC DNA]</scope>
    <source>
        <strain evidence="8">CECT 8370</strain>
    </source>
</reference>
<organism evidence="7 8">
    <name type="scientific">Roseovarius gaetbuli</name>
    <dbReference type="NCBI Taxonomy" id="1356575"/>
    <lineage>
        <taxon>Bacteria</taxon>
        <taxon>Pseudomonadati</taxon>
        <taxon>Pseudomonadota</taxon>
        <taxon>Alphaproteobacteria</taxon>
        <taxon>Rhodobacterales</taxon>
        <taxon>Roseobacteraceae</taxon>
        <taxon>Roseovarius</taxon>
    </lineage>
</organism>
<keyword evidence="3 4" id="KW-0408">Iron</keyword>
<keyword evidence="8" id="KW-1185">Reference proteome</keyword>
<evidence type="ECO:0000313" key="8">
    <source>
        <dbReference type="Proteomes" id="UP000194012"/>
    </source>
</evidence>
<dbReference type="AlphaFoldDB" id="A0A1X6YZ37"/>
<dbReference type="GO" id="GO:0020037">
    <property type="term" value="F:heme binding"/>
    <property type="evidence" value="ECO:0007669"/>
    <property type="project" value="InterPro"/>
</dbReference>
<dbReference type="EMBL" id="FWFJ01000010">
    <property type="protein sequence ID" value="SLN35998.1"/>
    <property type="molecule type" value="Genomic_DNA"/>
</dbReference>
<dbReference type="SUPFAM" id="SSF46626">
    <property type="entry name" value="Cytochrome c"/>
    <property type="match status" value="1"/>
</dbReference>
<evidence type="ECO:0000259" key="6">
    <source>
        <dbReference type="PROSITE" id="PS51007"/>
    </source>
</evidence>
<feature type="domain" description="Cytochrome c" evidence="6">
    <location>
        <begin position="24"/>
        <end position="141"/>
    </location>
</feature>
<accession>A0A1X6YZ37</accession>
<proteinExistence type="predicted"/>
<dbReference type="InterPro" id="IPR036909">
    <property type="entry name" value="Cyt_c-like_dom_sf"/>
</dbReference>
<keyword evidence="5" id="KW-0732">Signal</keyword>
<evidence type="ECO:0000256" key="5">
    <source>
        <dbReference type="SAM" id="SignalP"/>
    </source>
</evidence>
<dbReference type="GO" id="GO:0046872">
    <property type="term" value="F:metal ion binding"/>
    <property type="evidence" value="ECO:0007669"/>
    <property type="project" value="UniProtKB-KW"/>
</dbReference>
<dbReference type="Proteomes" id="UP000194012">
    <property type="component" value="Unassembled WGS sequence"/>
</dbReference>
<dbReference type="Pfam" id="PF13442">
    <property type="entry name" value="Cytochrome_CBB3"/>
    <property type="match status" value="1"/>
</dbReference>
<evidence type="ECO:0000313" key="7">
    <source>
        <dbReference type="EMBL" id="SLN35998.1"/>
    </source>
</evidence>
<evidence type="ECO:0000256" key="4">
    <source>
        <dbReference type="PROSITE-ProRule" id="PRU00433"/>
    </source>
</evidence>
<evidence type="ECO:0000256" key="2">
    <source>
        <dbReference type="ARBA" id="ARBA00022723"/>
    </source>
</evidence>
<dbReference type="RefSeq" id="WP_170925195.1">
    <property type="nucleotide sequence ID" value="NZ_FWFJ01000010.1"/>
</dbReference>
<dbReference type="GO" id="GO:0009055">
    <property type="term" value="F:electron transfer activity"/>
    <property type="evidence" value="ECO:0007669"/>
    <property type="project" value="InterPro"/>
</dbReference>
<dbReference type="PROSITE" id="PS51007">
    <property type="entry name" value="CYTC"/>
    <property type="match status" value="1"/>
</dbReference>
<gene>
    <name evidence="7" type="ORF">ROG8370_01487</name>
</gene>
<dbReference type="Gene3D" id="1.10.760.10">
    <property type="entry name" value="Cytochrome c-like domain"/>
    <property type="match status" value="1"/>
</dbReference>
<evidence type="ECO:0000256" key="1">
    <source>
        <dbReference type="ARBA" id="ARBA00022617"/>
    </source>
</evidence>
<keyword evidence="2 4" id="KW-0479">Metal-binding</keyword>
<dbReference type="InterPro" id="IPR009056">
    <property type="entry name" value="Cyt_c-like_dom"/>
</dbReference>
<protein>
    <recommendedName>
        <fullName evidence="6">Cytochrome c domain-containing protein</fullName>
    </recommendedName>
</protein>
<feature type="chain" id="PRO_5010855558" description="Cytochrome c domain-containing protein" evidence="5">
    <location>
        <begin position="25"/>
        <end position="143"/>
    </location>
</feature>
<name>A0A1X6YZ37_9RHOB</name>
<feature type="signal peptide" evidence="5">
    <location>
        <begin position="1"/>
        <end position="24"/>
    </location>
</feature>
<evidence type="ECO:0000256" key="3">
    <source>
        <dbReference type="ARBA" id="ARBA00023004"/>
    </source>
</evidence>
<sequence>MPSFKKIAIAALGVVLTTGAGALAQDAIGKDEFQQRCAACHGMDGRGDGVVAGLFALPPKNLVGLSKANDGVFPRERVYNSIAGTHKIAGHGSSEMPLWGRYFTDEVRRKGIADPTPMQKAESDIVRGRILSLVYYIESIQAE</sequence>
<keyword evidence="1 4" id="KW-0349">Heme</keyword>